<dbReference type="GO" id="GO:0016020">
    <property type="term" value="C:membrane"/>
    <property type="evidence" value="ECO:0007669"/>
    <property type="project" value="InterPro"/>
</dbReference>
<dbReference type="AlphaFoldDB" id="A0A6J4LRL8"/>
<protein>
    <recommendedName>
        <fullName evidence="3">Copper transporter</fullName>
    </recommendedName>
</protein>
<proteinExistence type="predicted"/>
<gene>
    <name evidence="2" type="ORF">AVDCRST_MAG46-1705</name>
</gene>
<dbReference type="GO" id="GO:0055070">
    <property type="term" value="P:copper ion homeostasis"/>
    <property type="evidence" value="ECO:0007669"/>
    <property type="project" value="InterPro"/>
</dbReference>
<name>A0A6J4LRL8_9ACTN</name>
<accession>A0A6J4LRL8</accession>
<dbReference type="EMBL" id="CADCUD010000112">
    <property type="protein sequence ID" value="CAA9336245.1"/>
    <property type="molecule type" value="Genomic_DNA"/>
</dbReference>
<evidence type="ECO:0000256" key="1">
    <source>
        <dbReference type="SAM" id="MobiDB-lite"/>
    </source>
</evidence>
<reference evidence="2" key="1">
    <citation type="submission" date="2020-02" db="EMBL/GenBank/DDBJ databases">
        <authorList>
            <person name="Meier V. D."/>
        </authorList>
    </citation>
    <scope>NUCLEOTIDE SEQUENCE</scope>
    <source>
        <strain evidence="2">AVDCRST_MAG46</strain>
    </source>
</reference>
<evidence type="ECO:0008006" key="3">
    <source>
        <dbReference type="Google" id="ProtNLM"/>
    </source>
</evidence>
<sequence>MIDFRYHLVSIVAIFLALATGIVLGSGPLGAELNDRLLGQGNQDKQTVAAQRLELAVAERESRFNDAFAEGVDEPVLDGLLEGNTVTVFTLPDANSTTVAAVIEELQVAGATVVGEVGVTSALLDPANRTTAQNLATQVLQGVEGVPTVAEAGSYEVVGYALAHGLLATSLTGTPVDPKSQEIQSAFAGADYLTYEGGEVQRRGGLAVLVAGAPDPSADPAQGEVLAAMLDSLDSMSAGVVLAGPLESAQGDGLLRGLLLHDAANHVSTVDMVDTSAGRVVTVMALAEQAAESSGHYGAGDGADQVLPELPEQPVDEAPTEPDGG</sequence>
<dbReference type="Pfam" id="PF11382">
    <property type="entry name" value="MctB"/>
    <property type="match status" value="1"/>
</dbReference>
<evidence type="ECO:0000313" key="2">
    <source>
        <dbReference type="EMBL" id="CAA9336245.1"/>
    </source>
</evidence>
<feature type="region of interest" description="Disordered" evidence="1">
    <location>
        <begin position="293"/>
        <end position="325"/>
    </location>
</feature>
<dbReference type="InterPro" id="IPR021522">
    <property type="entry name" value="MctB"/>
</dbReference>
<organism evidence="2">
    <name type="scientific">uncultured Nocardioidaceae bacterium</name>
    <dbReference type="NCBI Taxonomy" id="253824"/>
    <lineage>
        <taxon>Bacteria</taxon>
        <taxon>Bacillati</taxon>
        <taxon>Actinomycetota</taxon>
        <taxon>Actinomycetes</taxon>
        <taxon>Propionibacteriales</taxon>
        <taxon>Nocardioidaceae</taxon>
        <taxon>environmental samples</taxon>
    </lineage>
</organism>
<feature type="compositionally biased region" description="Acidic residues" evidence="1">
    <location>
        <begin position="314"/>
        <end position="325"/>
    </location>
</feature>